<protein>
    <submittedName>
        <fullName evidence="2">Uncharacterized protein</fullName>
    </submittedName>
</protein>
<dbReference type="EMBL" id="FOKJ01000108">
    <property type="protein sequence ID" value="SFB60241.1"/>
    <property type="molecule type" value="Genomic_DNA"/>
</dbReference>
<dbReference type="Proteomes" id="UP000199579">
    <property type="component" value="Unassembled WGS sequence"/>
</dbReference>
<dbReference type="AlphaFoldDB" id="A0A1I4H870"/>
<sequence>MPKTPWYCTMITFPDFPTYTAKASHIYWEPVSGSGERITAAVALADQSGAARVISLLSPEILSVLYRGQGSNAAGLLGLLNDSLKSHLKKVGDLEGWNPPVTGFFAQPMQEYDGQTAEDILDQVAGLHSSLYKARAPSKPDRLPTHSDEAIRQHVKDAARRIGGLQADRVFTPGGIIEVIDGGRKHHLDIPIKTGTKVGSIMSAWYNTPSTIEKHFLRAQSNLAVAAERGHYEAGLFISMPSGLEGHKNQQQVENIIDDIYWRLSRTGYYLEVRETPESLAQEILDWAA</sequence>
<evidence type="ECO:0000313" key="2">
    <source>
        <dbReference type="EMBL" id="SFL38434.1"/>
    </source>
</evidence>
<gene>
    <name evidence="1" type="ORF">SAMN04244571_04180</name>
    <name evidence="2" type="ORF">SAMN04244574_04155</name>
</gene>
<reference evidence="1 3" key="1">
    <citation type="submission" date="2016-10" db="EMBL/GenBank/DDBJ databases">
        <authorList>
            <person name="Varghese N."/>
            <person name="Submissions S."/>
        </authorList>
    </citation>
    <scope>NUCLEOTIDE SEQUENCE [LARGE SCALE GENOMIC DNA]</scope>
    <source>
        <strain evidence="1 3">DSM 282</strain>
    </source>
</reference>
<evidence type="ECO:0000313" key="3">
    <source>
        <dbReference type="Proteomes" id="UP000198861"/>
    </source>
</evidence>
<name>A0A1I4H870_9GAMM</name>
<dbReference type="EMBL" id="FOSX01000109">
    <property type="protein sequence ID" value="SFL38434.1"/>
    <property type="molecule type" value="Genomic_DNA"/>
</dbReference>
<accession>A0A1I4H870</accession>
<evidence type="ECO:0000313" key="4">
    <source>
        <dbReference type="Proteomes" id="UP000199579"/>
    </source>
</evidence>
<evidence type="ECO:0000313" key="1">
    <source>
        <dbReference type="EMBL" id="SFB60241.1"/>
    </source>
</evidence>
<organism evidence="2 4">
    <name type="scientific">Azotobacter beijerinckii</name>
    <dbReference type="NCBI Taxonomy" id="170623"/>
    <lineage>
        <taxon>Bacteria</taxon>
        <taxon>Pseudomonadati</taxon>
        <taxon>Pseudomonadota</taxon>
        <taxon>Gammaproteobacteria</taxon>
        <taxon>Pseudomonadales</taxon>
        <taxon>Pseudomonadaceae</taxon>
        <taxon>Azotobacter</taxon>
    </lineage>
</organism>
<dbReference type="Proteomes" id="UP000198861">
    <property type="component" value="Unassembled WGS sequence"/>
</dbReference>
<reference evidence="2 4" key="2">
    <citation type="submission" date="2016-10" db="EMBL/GenBank/DDBJ databases">
        <authorList>
            <person name="de Groot N.N."/>
        </authorList>
    </citation>
    <scope>NUCLEOTIDE SEQUENCE [LARGE SCALE GENOMIC DNA]</scope>
    <source>
        <strain evidence="2 4">DSM 381</strain>
    </source>
</reference>
<keyword evidence="3" id="KW-1185">Reference proteome</keyword>
<proteinExistence type="predicted"/>